<dbReference type="Gene3D" id="3.30.30.10">
    <property type="entry name" value="Knottin, scorpion toxin-like"/>
    <property type="match status" value="1"/>
</dbReference>
<evidence type="ECO:0000256" key="3">
    <source>
        <dbReference type="ARBA" id="ARBA00023157"/>
    </source>
</evidence>
<dbReference type="Pfam" id="PF00537">
    <property type="entry name" value="Toxin_3"/>
    <property type="match status" value="1"/>
</dbReference>
<keyword evidence="3" id="KW-1015">Disulfide bond</keyword>
<dbReference type="FunFam" id="3.30.30.10:FF:000002">
    <property type="entry name" value="Alpha-like toxin BmK-M1"/>
    <property type="match status" value="1"/>
</dbReference>
<reference evidence="6" key="1">
    <citation type="submission" date="2010-08" db="EMBL/GenBank/DDBJ databases">
        <title>Identification of precursor cDNAs encoding novel neurotoxin peptides from lyophilized venom of the scorpion Buthotus judaicus.</title>
        <authorList>
            <person name="Wei L."/>
            <person name="Yang M."/>
            <person name="Wang L."/>
            <person name="Zhou M."/>
            <person name="Chen T."/>
            <person name="Shaw C."/>
        </authorList>
    </citation>
    <scope>NUCLEOTIDE SEQUENCE</scope>
</reference>
<dbReference type="SUPFAM" id="SSF57095">
    <property type="entry name" value="Scorpion toxin-like"/>
    <property type="match status" value="1"/>
</dbReference>
<dbReference type="InterPro" id="IPR002061">
    <property type="entry name" value="Scorpion_toxinL/defensin"/>
</dbReference>
<dbReference type="AlphaFoldDB" id="F0V3W1"/>
<dbReference type="PRINTS" id="PR00285">
    <property type="entry name" value="SCORPNTOXIN"/>
</dbReference>
<feature type="chain" id="PRO_5003258733" evidence="4">
    <location>
        <begin position="21"/>
        <end position="85"/>
    </location>
</feature>
<dbReference type="GO" id="GO:0090729">
    <property type="term" value="F:toxin activity"/>
    <property type="evidence" value="ECO:0007669"/>
    <property type="project" value="InterPro"/>
</dbReference>
<proteinExistence type="evidence at transcript level"/>
<dbReference type="PROSITE" id="PS51863">
    <property type="entry name" value="LCN_CSAB"/>
    <property type="match status" value="1"/>
</dbReference>
<evidence type="ECO:0000256" key="2">
    <source>
        <dbReference type="ARBA" id="ARBA00022525"/>
    </source>
</evidence>
<dbReference type="InterPro" id="IPR003614">
    <property type="entry name" value="Knottins"/>
</dbReference>
<dbReference type="SMART" id="SM00505">
    <property type="entry name" value="Knot1"/>
    <property type="match status" value="1"/>
</dbReference>
<dbReference type="InterPro" id="IPR044062">
    <property type="entry name" value="LCN-type_CS_alpha_beta_dom"/>
</dbReference>
<evidence type="ECO:0000313" key="6">
    <source>
        <dbReference type="EMBL" id="CBW45615.1"/>
    </source>
</evidence>
<accession>F0V3W1</accession>
<protein>
    <submittedName>
        <fullName evidence="6">Alpha neurotoxin precusor</fullName>
    </submittedName>
</protein>
<dbReference type="EMBL" id="FR681896">
    <property type="protein sequence ID" value="CBW45615.1"/>
    <property type="molecule type" value="mRNA"/>
</dbReference>
<dbReference type="InterPro" id="IPR036574">
    <property type="entry name" value="Scorpion_toxin-like_sf"/>
</dbReference>
<dbReference type="InterPro" id="IPR018218">
    <property type="entry name" value="Scorpion_toxinL"/>
</dbReference>
<dbReference type="GO" id="GO:0019871">
    <property type="term" value="F:sodium channel inhibitor activity"/>
    <property type="evidence" value="ECO:0007669"/>
    <property type="project" value="InterPro"/>
</dbReference>
<dbReference type="GO" id="GO:0006952">
    <property type="term" value="P:defense response"/>
    <property type="evidence" value="ECO:0007669"/>
    <property type="project" value="InterPro"/>
</dbReference>
<keyword evidence="6" id="KW-0528">Neurotoxin</keyword>
<dbReference type="GO" id="GO:0005576">
    <property type="term" value="C:extracellular region"/>
    <property type="evidence" value="ECO:0007669"/>
    <property type="project" value="UniProtKB-SubCell"/>
</dbReference>
<evidence type="ECO:0000256" key="1">
    <source>
        <dbReference type="ARBA" id="ARBA00004613"/>
    </source>
</evidence>
<gene>
    <name evidence="6" type="primary">aIT-1</name>
</gene>
<keyword evidence="4" id="KW-0732">Signal</keyword>
<comment type="subcellular location">
    <subcellularLocation>
        <location evidence="1">Secreted</location>
    </subcellularLocation>
</comment>
<organism evidence="6">
    <name type="scientific">Hottentotta judaicus</name>
    <name type="common">Black scorpion</name>
    <name type="synonym">Buthotus judaicus</name>
    <dbReference type="NCBI Taxonomy" id="6863"/>
    <lineage>
        <taxon>Eukaryota</taxon>
        <taxon>Metazoa</taxon>
        <taxon>Ecdysozoa</taxon>
        <taxon>Arthropoda</taxon>
        <taxon>Chelicerata</taxon>
        <taxon>Arachnida</taxon>
        <taxon>Scorpiones</taxon>
        <taxon>Buthida</taxon>
        <taxon>Buthoidea</taxon>
        <taxon>Buthidae</taxon>
        <taxon>Hottentotta</taxon>
    </lineage>
</organism>
<keyword evidence="2" id="KW-0964">Secreted</keyword>
<keyword evidence="6" id="KW-0800">Toxin</keyword>
<sequence length="85" mass="9235">MNYLVVICFALLLMTVVGSGRDGYIADNLNCAYSCVINSYCNTECTKNGAESGYCKFVGFIGNTCWCINLPDEVPIRTSGACRGR</sequence>
<name>F0V3W1_HOTJU</name>
<evidence type="ECO:0000259" key="5">
    <source>
        <dbReference type="PROSITE" id="PS51863"/>
    </source>
</evidence>
<dbReference type="CDD" id="cd23106">
    <property type="entry name" value="neurotoxins_LC_scorpion"/>
    <property type="match status" value="1"/>
</dbReference>
<feature type="domain" description="LCN-type CS-alpha/beta" evidence="5">
    <location>
        <begin position="21"/>
        <end position="83"/>
    </location>
</feature>
<feature type="signal peptide" evidence="4">
    <location>
        <begin position="1"/>
        <end position="20"/>
    </location>
</feature>
<evidence type="ECO:0000256" key="4">
    <source>
        <dbReference type="SAM" id="SignalP"/>
    </source>
</evidence>